<reference evidence="1" key="1">
    <citation type="submission" date="2019-03" db="EMBL/GenBank/DDBJ databases">
        <authorList>
            <person name="Mank J."/>
            <person name="Almeida P."/>
        </authorList>
    </citation>
    <scope>NUCLEOTIDE SEQUENCE</scope>
    <source>
        <strain evidence="1">78183</strain>
    </source>
</reference>
<dbReference type="EMBL" id="CAADRP010002107">
    <property type="protein sequence ID" value="VFU61212.1"/>
    <property type="molecule type" value="Genomic_DNA"/>
</dbReference>
<name>A0A6N2N5Y0_SALVM</name>
<dbReference type="AlphaFoldDB" id="A0A6N2N5Y0"/>
<sequence>MACFVPSNHCRFVHSTPFFCLRFWFPGFGSLAPRSFIPCLKNHGYTRQILLFLLIHGRFWCLTSFPL</sequence>
<accession>A0A6N2N5Y0</accession>
<evidence type="ECO:0000313" key="1">
    <source>
        <dbReference type="EMBL" id="VFU61212.1"/>
    </source>
</evidence>
<protein>
    <submittedName>
        <fullName evidence="1">Uncharacterized protein</fullName>
    </submittedName>
</protein>
<gene>
    <name evidence="1" type="ORF">SVIM_LOCUS457604</name>
</gene>
<proteinExistence type="predicted"/>
<organism evidence="1">
    <name type="scientific">Salix viminalis</name>
    <name type="common">Common osier</name>
    <name type="synonym">Basket willow</name>
    <dbReference type="NCBI Taxonomy" id="40686"/>
    <lineage>
        <taxon>Eukaryota</taxon>
        <taxon>Viridiplantae</taxon>
        <taxon>Streptophyta</taxon>
        <taxon>Embryophyta</taxon>
        <taxon>Tracheophyta</taxon>
        <taxon>Spermatophyta</taxon>
        <taxon>Magnoliopsida</taxon>
        <taxon>eudicotyledons</taxon>
        <taxon>Gunneridae</taxon>
        <taxon>Pentapetalae</taxon>
        <taxon>rosids</taxon>
        <taxon>fabids</taxon>
        <taxon>Malpighiales</taxon>
        <taxon>Salicaceae</taxon>
        <taxon>Saliceae</taxon>
        <taxon>Salix</taxon>
    </lineage>
</organism>